<dbReference type="Proteomes" id="UP000000305">
    <property type="component" value="Unassembled WGS sequence"/>
</dbReference>
<evidence type="ECO:0000313" key="1">
    <source>
        <dbReference type="EMBL" id="EFX68777.1"/>
    </source>
</evidence>
<dbReference type="OrthoDB" id="6353346at2759"/>
<gene>
    <name evidence="1" type="ORF">DAPPUDRAFT_259596</name>
</gene>
<sequence>MIAKISRRNNSKAFYLLRLTAQLKATFVIVNMEWNKLMVLFAVFLMGQMTRAAVDPASSIDKGSLISNLFLNSLKGEILDPIKPVAIPIQSALDSQQRKKRAGDTSTSKSCASVFDDARNGFNKIVNEAIPDFVNQYLPAGALKSDDDLNSDCYNSKGESILAEGNDVVIEHQWAVEKFKLP</sequence>
<dbReference type="InParanoid" id="E9HHH1"/>
<reference evidence="1 2" key="1">
    <citation type="journal article" date="2011" name="Science">
        <title>The ecoresponsive genome of Daphnia pulex.</title>
        <authorList>
            <person name="Colbourne J.K."/>
            <person name="Pfrender M.E."/>
            <person name="Gilbert D."/>
            <person name="Thomas W.K."/>
            <person name="Tucker A."/>
            <person name="Oakley T.H."/>
            <person name="Tokishita S."/>
            <person name="Aerts A."/>
            <person name="Arnold G.J."/>
            <person name="Basu M.K."/>
            <person name="Bauer D.J."/>
            <person name="Caceres C.E."/>
            <person name="Carmel L."/>
            <person name="Casola C."/>
            <person name="Choi J.H."/>
            <person name="Detter J.C."/>
            <person name="Dong Q."/>
            <person name="Dusheyko S."/>
            <person name="Eads B.D."/>
            <person name="Frohlich T."/>
            <person name="Geiler-Samerotte K.A."/>
            <person name="Gerlach D."/>
            <person name="Hatcher P."/>
            <person name="Jogdeo S."/>
            <person name="Krijgsveld J."/>
            <person name="Kriventseva E.V."/>
            <person name="Kultz D."/>
            <person name="Laforsch C."/>
            <person name="Lindquist E."/>
            <person name="Lopez J."/>
            <person name="Manak J.R."/>
            <person name="Muller J."/>
            <person name="Pangilinan J."/>
            <person name="Patwardhan R.P."/>
            <person name="Pitluck S."/>
            <person name="Pritham E.J."/>
            <person name="Rechtsteiner A."/>
            <person name="Rho M."/>
            <person name="Rogozin I.B."/>
            <person name="Sakarya O."/>
            <person name="Salamov A."/>
            <person name="Schaack S."/>
            <person name="Shapiro H."/>
            <person name="Shiga Y."/>
            <person name="Skalitzky C."/>
            <person name="Smith Z."/>
            <person name="Souvorov A."/>
            <person name="Sung W."/>
            <person name="Tang Z."/>
            <person name="Tsuchiya D."/>
            <person name="Tu H."/>
            <person name="Vos H."/>
            <person name="Wang M."/>
            <person name="Wolf Y.I."/>
            <person name="Yamagata H."/>
            <person name="Yamada T."/>
            <person name="Ye Y."/>
            <person name="Shaw J.R."/>
            <person name="Andrews J."/>
            <person name="Crease T.J."/>
            <person name="Tang H."/>
            <person name="Lucas S.M."/>
            <person name="Robertson H.M."/>
            <person name="Bork P."/>
            <person name="Koonin E.V."/>
            <person name="Zdobnov E.M."/>
            <person name="Grigoriev I.V."/>
            <person name="Lynch M."/>
            <person name="Boore J.L."/>
        </authorList>
    </citation>
    <scope>NUCLEOTIDE SEQUENCE [LARGE SCALE GENOMIC DNA]</scope>
</reference>
<organism evidence="1 2">
    <name type="scientific">Daphnia pulex</name>
    <name type="common">Water flea</name>
    <dbReference type="NCBI Taxonomy" id="6669"/>
    <lineage>
        <taxon>Eukaryota</taxon>
        <taxon>Metazoa</taxon>
        <taxon>Ecdysozoa</taxon>
        <taxon>Arthropoda</taxon>
        <taxon>Crustacea</taxon>
        <taxon>Branchiopoda</taxon>
        <taxon>Diplostraca</taxon>
        <taxon>Cladocera</taxon>
        <taxon>Anomopoda</taxon>
        <taxon>Daphniidae</taxon>
        <taxon>Daphnia</taxon>
    </lineage>
</organism>
<name>E9HHH1_DAPPU</name>
<dbReference type="HOGENOM" id="CLU_1483434_0_0_1"/>
<dbReference type="AlphaFoldDB" id="E9HHH1"/>
<protein>
    <submittedName>
        <fullName evidence="1">Uncharacterized protein</fullName>
    </submittedName>
</protein>
<dbReference type="KEGG" id="dpx:DAPPUDRAFT_259596"/>
<proteinExistence type="predicted"/>
<dbReference type="EMBL" id="GL732648">
    <property type="protein sequence ID" value="EFX68777.1"/>
    <property type="molecule type" value="Genomic_DNA"/>
</dbReference>
<evidence type="ECO:0000313" key="2">
    <source>
        <dbReference type="Proteomes" id="UP000000305"/>
    </source>
</evidence>
<keyword evidence="2" id="KW-1185">Reference proteome</keyword>
<accession>E9HHH1</accession>